<feature type="binding site" evidence="15">
    <location>
        <position position="131"/>
    </location>
    <ligand>
        <name>Ca(2+)</name>
        <dbReference type="ChEBI" id="CHEBI:29108"/>
    </ligand>
</feature>
<feature type="binding site" evidence="14">
    <location>
        <position position="357"/>
    </location>
    <ligand>
        <name>substrate</name>
    </ligand>
</feature>
<dbReference type="Proteomes" id="UP001145021">
    <property type="component" value="Unassembled WGS sequence"/>
</dbReference>
<feature type="binding site" evidence="14">
    <location>
        <position position="133"/>
    </location>
    <ligand>
        <name>substrate</name>
    </ligand>
</feature>
<keyword evidence="10 16" id="KW-0828">Tyrosine catabolism</keyword>
<evidence type="ECO:0000256" key="5">
    <source>
        <dbReference type="ARBA" id="ARBA00014741"/>
    </source>
</evidence>
<dbReference type="Gene3D" id="3.90.850.10">
    <property type="entry name" value="Fumarylacetoacetase-like, C-terminal domain"/>
    <property type="match status" value="1"/>
</dbReference>
<dbReference type="GO" id="GO:0006572">
    <property type="term" value="P:L-tyrosine catabolic process"/>
    <property type="evidence" value="ECO:0007669"/>
    <property type="project" value="UniProtKB-UniRule"/>
</dbReference>
<evidence type="ECO:0000256" key="6">
    <source>
        <dbReference type="ARBA" id="ARBA00022723"/>
    </source>
</evidence>
<feature type="binding site" evidence="15">
    <location>
        <position position="258"/>
    </location>
    <ligand>
        <name>Mg(2+)</name>
        <dbReference type="ChEBI" id="CHEBI:18420"/>
    </ligand>
</feature>
<evidence type="ECO:0000256" key="1">
    <source>
        <dbReference type="ARBA" id="ARBA00000353"/>
    </source>
</evidence>
<protein>
    <recommendedName>
        <fullName evidence="5 16">Fumarylacetoacetase</fullName>
        <ecNumber evidence="4 16">3.7.1.2</ecNumber>
    </recommendedName>
    <alternativeName>
        <fullName evidence="12 16">Fumarylacetoacetate hydrolase</fullName>
    </alternativeName>
</protein>
<dbReference type="GO" id="GO:0046872">
    <property type="term" value="F:metal ion binding"/>
    <property type="evidence" value="ECO:0007669"/>
    <property type="project" value="UniProtKB-UniRule"/>
</dbReference>
<dbReference type="NCBIfam" id="TIGR01266">
    <property type="entry name" value="fum_ac_acetase"/>
    <property type="match status" value="1"/>
</dbReference>
<evidence type="ECO:0000256" key="3">
    <source>
        <dbReference type="ARBA" id="ARBA00010211"/>
    </source>
</evidence>
<evidence type="ECO:0000256" key="2">
    <source>
        <dbReference type="ARBA" id="ARBA00004782"/>
    </source>
</evidence>
<evidence type="ECO:0000313" key="20">
    <source>
        <dbReference type="Proteomes" id="UP001145021"/>
    </source>
</evidence>
<keyword evidence="8 15" id="KW-0106">Calcium</keyword>
<feature type="binding site" evidence="14">
    <location>
        <position position="147"/>
    </location>
    <ligand>
        <name>substrate</name>
    </ligand>
</feature>
<dbReference type="GO" id="GO:1902000">
    <property type="term" value="P:homogentisate catabolic process"/>
    <property type="evidence" value="ECO:0007669"/>
    <property type="project" value="TreeGrafter"/>
</dbReference>
<keyword evidence="6 15" id="KW-0479">Metal-binding</keyword>
<reference evidence="19" key="1">
    <citation type="submission" date="2022-07" db="EMBL/GenBank/DDBJ databases">
        <title>Phylogenomic reconstructions and comparative analyses of Kickxellomycotina fungi.</title>
        <authorList>
            <person name="Reynolds N.K."/>
            <person name="Stajich J.E."/>
            <person name="Barry K."/>
            <person name="Grigoriev I.V."/>
            <person name="Crous P."/>
            <person name="Smith M.E."/>
        </authorList>
    </citation>
    <scope>NUCLEOTIDE SEQUENCE</scope>
    <source>
        <strain evidence="19">NBRC 105413</strain>
    </source>
</reference>
<feature type="binding site" evidence="15">
    <location>
        <position position="238"/>
    </location>
    <ligand>
        <name>Mg(2+)</name>
        <dbReference type="ChEBI" id="CHEBI:18420"/>
    </ligand>
</feature>
<feature type="binding site" evidence="14">
    <location>
        <position position="245"/>
    </location>
    <ligand>
        <name>substrate</name>
    </ligand>
</feature>
<evidence type="ECO:0000256" key="15">
    <source>
        <dbReference type="PIRSR" id="PIRSR605959-3"/>
    </source>
</evidence>
<feature type="binding site" evidence="14">
    <location>
        <position position="249"/>
    </location>
    <ligand>
        <name>substrate</name>
    </ligand>
</feature>
<dbReference type="SUPFAM" id="SSF63433">
    <property type="entry name" value="Fumarylacetoacetate hydrolase, FAH, N-terminal domain"/>
    <property type="match status" value="1"/>
</dbReference>
<evidence type="ECO:0000256" key="13">
    <source>
        <dbReference type="PIRSR" id="PIRSR605959-1"/>
    </source>
</evidence>
<comment type="caution">
    <text evidence="19">The sequence shown here is derived from an EMBL/GenBank/DDBJ whole genome shotgun (WGS) entry which is preliminary data.</text>
</comment>
<dbReference type="InterPro" id="IPR036462">
    <property type="entry name" value="Fumarylacetoacetase_N_sf"/>
</dbReference>
<feature type="domain" description="Fumarylacetoacetase-like C-terminal" evidence="17">
    <location>
        <begin position="129"/>
        <end position="411"/>
    </location>
</feature>
<dbReference type="Pfam" id="PF01557">
    <property type="entry name" value="FAA_hydrolase"/>
    <property type="match status" value="1"/>
</dbReference>
<evidence type="ECO:0000259" key="18">
    <source>
        <dbReference type="Pfam" id="PF09298"/>
    </source>
</evidence>
<evidence type="ECO:0000256" key="4">
    <source>
        <dbReference type="ARBA" id="ARBA00012094"/>
    </source>
</evidence>
<evidence type="ECO:0000256" key="8">
    <source>
        <dbReference type="ARBA" id="ARBA00022837"/>
    </source>
</evidence>
<dbReference type="PANTHER" id="PTHR43069:SF2">
    <property type="entry name" value="FUMARYLACETOACETASE"/>
    <property type="match status" value="1"/>
</dbReference>
<proteinExistence type="inferred from homology"/>
<dbReference type="InterPro" id="IPR005959">
    <property type="entry name" value="Fumarylacetoacetase"/>
</dbReference>
<feature type="binding site" evidence="15">
    <location>
        <position position="204"/>
    </location>
    <ligand>
        <name>Ca(2+)</name>
        <dbReference type="ChEBI" id="CHEBI:29108"/>
    </ligand>
</feature>
<evidence type="ECO:0000256" key="10">
    <source>
        <dbReference type="ARBA" id="ARBA00022878"/>
    </source>
</evidence>
<keyword evidence="9 15" id="KW-0460">Magnesium</keyword>
<dbReference type="InterPro" id="IPR036663">
    <property type="entry name" value="Fumarylacetoacetase_C_sf"/>
</dbReference>
<keyword evidence="11 16" id="KW-0585">Phenylalanine catabolism</keyword>
<evidence type="ECO:0000256" key="14">
    <source>
        <dbReference type="PIRSR" id="PIRSR605959-2"/>
    </source>
</evidence>
<accession>A0A9W7XMB5</accession>
<comment type="catalytic activity">
    <reaction evidence="1 16">
        <text>4-fumarylacetoacetate + H2O = acetoacetate + fumarate + H(+)</text>
        <dbReference type="Rhea" id="RHEA:10244"/>
        <dbReference type="ChEBI" id="CHEBI:13705"/>
        <dbReference type="ChEBI" id="CHEBI:15377"/>
        <dbReference type="ChEBI" id="CHEBI:15378"/>
        <dbReference type="ChEBI" id="CHEBI:18034"/>
        <dbReference type="ChEBI" id="CHEBI:29806"/>
        <dbReference type="EC" id="3.7.1.2"/>
    </reaction>
</comment>
<organism evidence="19 20">
    <name type="scientific">Coemansia asiatica</name>
    <dbReference type="NCBI Taxonomy" id="1052880"/>
    <lineage>
        <taxon>Eukaryota</taxon>
        <taxon>Fungi</taxon>
        <taxon>Fungi incertae sedis</taxon>
        <taxon>Zoopagomycota</taxon>
        <taxon>Kickxellomycotina</taxon>
        <taxon>Kickxellomycetes</taxon>
        <taxon>Kickxellales</taxon>
        <taxon>Kickxellaceae</taxon>
        <taxon>Coemansia</taxon>
    </lineage>
</organism>
<feature type="domain" description="Fumarylacetoacetase N-terminal" evidence="18">
    <location>
        <begin position="17"/>
        <end position="123"/>
    </location>
</feature>
<dbReference type="SUPFAM" id="SSF56529">
    <property type="entry name" value="FAH"/>
    <property type="match status" value="1"/>
</dbReference>
<comment type="cofactor">
    <cofactor evidence="16">
        <name>Mg(2+)</name>
        <dbReference type="ChEBI" id="CHEBI:18420"/>
    </cofactor>
    <cofactor evidence="16">
        <name>Ca(2+)</name>
        <dbReference type="ChEBI" id="CHEBI:29108"/>
    </cofactor>
</comment>
<dbReference type="EMBL" id="JANBOH010000020">
    <property type="protein sequence ID" value="KAJ1647786.1"/>
    <property type="molecule type" value="Genomic_DNA"/>
</dbReference>
<dbReference type="InterPro" id="IPR011234">
    <property type="entry name" value="Fumarylacetoacetase-like_C"/>
</dbReference>
<dbReference type="InterPro" id="IPR015377">
    <property type="entry name" value="Fumarylacetoacetase_N"/>
</dbReference>
<dbReference type="PANTHER" id="PTHR43069">
    <property type="entry name" value="FUMARYLACETOACETASE"/>
    <property type="match status" value="1"/>
</dbReference>
<evidence type="ECO:0000256" key="11">
    <source>
        <dbReference type="ARBA" id="ARBA00023232"/>
    </source>
</evidence>
<evidence type="ECO:0000256" key="16">
    <source>
        <dbReference type="RuleBase" id="RU366008"/>
    </source>
</evidence>
<keyword evidence="20" id="KW-1185">Reference proteome</keyword>
<dbReference type="GO" id="GO:0004334">
    <property type="term" value="F:fumarylacetoacetase activity"/>
    <property type="evidence" value="ECO:0007669"/>
    <property type="project" value="UniProtKB-UniRule"/>
</dbReference>
<evidence type="ECO:0000259" key="17">
    <source>
        <dbReference type="Pfam" id="PF01557"/>
    </source>
</evidence>
<feature type="binding site" evidence="15">
    <location>
        <position position="238"/>
    </location>
    <ligand>
        <name>Ca(2+)</name>
        <dbReference type="ChEBI" id="CHEBI:29108"/>
    </ligand>
</feature>
<evidence type="ECO:0000313" key="19">
    <source>
        <dbReference type="EMBL" id="KAJ1647786.1"/>
    </source>
</evidence>
<dbReference type="Pfam" id="PF09298">
    <property type="entry name" value="FAA_hydrolase_N"/>
    <property type="match status" value="1"/>
</dbReference>
<dbReference type="GO" id="GO:0006559">
    <property type="term" value="P:L-phenylalanine catabolic process"/>
    <property type="evidence" value="ECO:0007669"/>
    <property type="project" value="UniProtKB-UniRule"/>
</dbReference>
<gene>
    <name evidence="19" type="ORF">LPJ64_000886</name>
</gene>
<keyword evidence="7 16" id="KW-0378">Hydrolase</keyword>
<evidence type="ECO:0000256" key="12">
    <source>
        <dbReference type="ARBA" id="ARBA00031740"/>
    </source>
</evidence>
<name>A0A9W7XMB5_9FUNG</name>
<feature type="active site" description="Proton acceptor" evidence="13">
    <location>
        <position position="138"/>
    </location>
</feature>
<comment type="similarity">
    <text evidence="3 16">Belongs to the FAH family.</text>
</comment>
<sequence>MQCTFVEVSVDSDFSIHNLPYGVCSCGPDEPAHVAVAIGDYALDMARLARLGLFEDIGGLDASGVFSKPYLNDFMALGRPVWQAVRHRLQDFLSNDKNAVRVKLSMGDVSVATKLDKVQMHLPAQIGDYTDFYASREHATNVGAMFRGKDNALMPNWTHLPVGYHGRASSIVVSGTPLHRPCGQRRPDASKPPVFGPSVRLDYELEMAFFVGPGNQLGTPLTAEQAEERIFGVVLMNDWSARDIQAWEYVPLGPFLGKSFGTSISPWVVTMDALEPFRVPQPLQSPEPLPYLCDTSGRDGGYDIALQVEIKPADTDQFFTLTRSNLKYMYWTLRQQLVHHAIGGCNMRPGDLCGTGTISGPTQESFGSMLELSWSGQNDICLGDSGIRRKFIEDGDVIRISGLCQGDGFRVGFGQCTGCILPATTKIETV</sequence>
<dbReference type="Gene3D" id="2.30.30.230">
    <property type="entry name" value="Fumarylacetoacetase, N-terminal domain"/>
    <property type="match status" value="1"/>
</dbReference>
<comment type="pathway">
    <text evidence="2 16">Amino-acid degradation; L-phenylalanine degradation; acetoacetate and fumarate from L-phenylalanine: step 6/6.</text>
</comment>
<dbReference type="AlphaFoldDB" id="A0A9W7XMB5"/>
<evidence type="ECO:0000256" key="9">
    <source>
        <dbReference type="ARBA" id="ARBA00022842"/>
    </source>
</evidence>
<evidence type="ECO:0000256" key="7">
    <source>
        <dbReference type="ARBA" id="ARBA00022801"/>
    </source>
</evidence>
<feature type="binding site" evidence="15">
    <location>
        <position position="206"/>
    </location>
    <ligand>
        <name>Ca(2+)</name>
        <dbReference type="ChEBI" id="CHEBI:29108"/>
    </ligand>
</feature>
<dbReference type="EC" id="3.7.1.2" evidence="4 16"/>
<dbReference type="FunFam" id="3.90.850.10:FF:000004">
    <property type="entry name" value="Fumarylacetoacetase"/>
    <property type="match status" value="1"/>
</dbReference>
<feature type="binding site" evidence="15">
    <location>
        <position position="262"/>
    </location>
    <ligand>
        <name>Mg(2+)</name>
        <dbReference type="ChEBI" id="CHEBI:18420"/>
    </ligand>
</feature>